<evidence type="ECO:0000256" key="2">
    <source>
        <dbReference type="ARBA" id="ARBA00022737"/>
    </source>
</evidence>
<feature type="compositionally biased region" description="Basic and acidic residues" evidence="3">
    <location>
        <begin position="23"/>
        <end position="35"/>
    </location>
</feature>
<sequence>MSKHPLLLRRPLPPKDALSPKPCEPRSRPPDKISTKDTSAPHGGYSREQDSTNQPVIPSRPSASNRFLSSGFKTVHRQNVQKFAEDDLSCNTPAKFSLDGFLYKPRVNSPPLQTKEIVLSHYNYEKIVKLLAIELWSQNQEKVNIVQLPFDDIPAVSRRIPERQRIIGTVPNAEGYKQFLESSDSESSTTEEEPERRINPYDFFILRSLAMGSDCLNFRGHFISQLPDLTAFAYILKYLNLSFNSFQDIPVEIYRFSRLEVLNLRDNPITEIPSDIAKLTNLRIFDISFCLVSTLPAGLFLLSNVQSLNVAYNKISFISNDIKNLRNLQFLNVDGNELTTLPCGLLQLQLKNLRMENNYTNSLFWEGNVRNQPQRLTDLAAVTFSKNHLGQQYTNISKDVQDTLNNATICDCCKGPLYGAGLKVIKQWKTIFNTESLPLLFHACSPSCYKWFLSEAH</sequence>
<keyword evidence="5" id="KW-1185">Reference proteome</keyword>
<evidence type="ECO:0000256" key="3">
    <source>
        <dbReference type="SAM" id="MobiDB-lite"/>
    </source>
</evidence>
<dbReference type="GO" id="GO:0005737">
    <property type="term" value="C:cytoplasm"/>
    <property type="evidence" value="ECO:0007669"/>
    <property type="project" value="TreeGrafter"/>
</dbReference>
<evidence type="ECO:0000313" key="5">
    <source>
        <dbReference type="Proteomes" id="UP000288216"/>
    </source>
</evidence>
<dbReference type="InterPro" id="IPR001611">
    <property type="entry name" value="Leu-rich_rpt"/>
</dbReference>
<evidence type="ECO:0000313" key="4">
    <source>
        <dbReference type="EMBL" id="GCB61221.1"/>
    </source>
</evidence>
<feature type="compositionally biased region" description="Polar residues" evidence="3">
    <location>
        <begin position="51"/>
        <end position="63"/>
    </location>
</feature>
<comment type="caution">
    <text evidence="4">The sequence shown here is derived from an EMBL/GenBank/DDBJ whole genome shotgun (WGS) entry which is preliminary data.</text>
</comment>
<dbReference type="OMA" id="CSPSCYK"/>
<dbReference type="OrthoDB" id="660555at2759"/>
<organism evidence="4 5">
    <name type="scientific">Scyliorhinus torazame</name>
    <name type="common">Cloudy catshark</name>
    <name type="synonym">Catulus torazame</name>
    <dbReference type="NCBI Taxonomy" id="75743"/>
    <lineage>
        <taxon>Eukaryota</taxon>
        <taxon>Metazoa</taxon>
        <taxon>Chordata</taxon>
        <taxon>Craniata</taxon>
        <taxon>Vertebrata</taxon>
        <taxon>Chondrichthyes</taxon>
        <taxon>Elasmobranchii</taxon>
        <taxon>Galeomorphii</taxon>
        <taxon>Galeoidea</taxon>
        <taxon>Carcharhiniformes</taxon>
        <taxon>Scyliorhinidae</taxon>
        <taxon>Scyliorhinus</taxon>
    </lineage>
</organism>
<protein>
    <recommendedName>
        <fullName evidence="6">Leucine-rich repeat-containing protein 63</fullName>
    </recommendedName>
</protein>
<dbReference type="PANTHER" id="PTHR48051">
    <property type="match status" value="1"/>
</dbReference>
<keyword evidence="2" id="KW-0677">Repeat</keyword>
<dbReference type="InterPro" id="IPR032675">
    <property type="entry name" value="LRR_dom_sf"/>
</dbReference>
<feature type="region of interest" description="Disordered" evidence="3">
    <location>
        <begin position="1"/>
        <end position="63"/>
    </location>
</feature>
<keyword evidence="1" id="KW-0433">Leucine-rich repeat</keyword>
<dbReference type="Proteomes" id="UP000288216">
    <property type="component" value="Unassembled WGS sequence"/>
</dbReference>
<dbReference type="SMART" id="SM00369">
    <property type="entry name" value="LRR_TYP"/>
    <property type="match status" value="3"/>
</dbReference>
<dbReference type="AlphaFoldDB" id="A0A401NJY8"/>
<gene>
    <name evidence="4" type="ORF">scyTo_0007006</name>
</gene>
<dbReference type="EMBL" id="BFAA01002465">
    <property type="protein sequence ID" value="GCB61221.1"/>
    <property type="molecule type" value="Genomic_DNA"/>
</dbReference>
<dbReference type="STRING" id="75743.A0A401NJY8"/>
<dbReference type="Pfam" id="PF13855">
    <property type="entry name" value="LRR_8"/>
    <property type="match status" value="1"/>
</dbReference>
<dbReference type="InterPro" id="IPR003591">
    <property type="entry name" value="Leu-rich_rpt_typical-subtyp"/>
</dbReference>
<dbReference type="PANTHER" id="PTHR48051:SF46">
    <property type="entry name" value="LEUCINE RICH REPEAT-CONTAINING DOMAIN PROTEIN"/>
    <property type="match status" value="1"/>
</dbReference>
<reference evidence="4 5" key="1">
    <citation type="journal article" date="2018" name="Nat. Ecol. Evol.">
        <title>Shark genomes provide insights into elasmobranch evolution and the origin of vertebrates.</title>
        <authorList>
            <person name="Hara Y"/>
            <person name="Yamaguchi K"/>
            <person name="Onimaru K"/>
            <person name="Kadota M"/>
            <person name="Koyanagi M"/>
            <person name="Keeley SD"/>
            <person name="Tatsumi K"/>
            <person name="Tanaka K"/>
            <person name="Motone F"/>
            <person name="Kageyama Y"/>
            <person name="Nozu R"/>
            <person name="Adachi N"/>
            <person name="Nishimura O"/>
            <person name="Nakagawa R"/>
            <person name="Tanegashima C"/>
            <person name="Kiyatake I"/>
            <person name="Matsumoto R"/>
            <person name="Murakumo K"/>
            <person name="Nishida K"/>
            <person name="Terakita A"/>
            <person name="Kuratani S"/>
            <person name="Sato K"/>
            <person name="Hyodo S Kuraku.S."/>
        </authorList>
    </citation>
    <scope>NUCLEOTIDE SEQUENCE [LARGE SCALE GENOMIC DNA]</scope>
</reference>
<proteinExistence type="predicted"/>
<dbReference type="Pfam" id="PF00560">
    <property type="entry name" value="LRR_1"/>
    <property type="match status" value="1"/>
</dbReference>
<dbReference type="SUPFAM" id="SSF52058">
    <property type="entry name" value="L domain-like"/>
    <property type="match status" value="1"/>
</dbReference>
<dbReference type="PROSITE" id="PS51450">
    <property type="entry name" value="LRR"/>
    <property type="match status" value="1"/>
</dbReference>
<name>A0A401NJY8_SCYTO</name>
<accession>A0A401NJY8</accession>
<evidence type="ECO:0008006" key="6">
    <source>
        <dbReference type="Google" id="ProtNLM"/>
    </source>
</evidence>
<evidence type="ECO:0000256" key="1">
    <source>
        <dbReference type="ARBA" id="ARBA00022614"/>
    </source>
</evidence>
<dbReference type="Gene3D" id="3.80.10.10">
    <property type="entry name" value="Ribonuclease Inhibitor"/>
    <property type="match status" value="1"/>
</dbReference>
<dbReference type="InterPro" id="IPR050216">
    <property type="entry name" value="LRR_domain-containing"/>
</dbReference>